<sequence>MNKFGSLYFEADSFFHRMNPGIKLIIFIFWLIVVFMFFDLRVSIGLLVTGFVLLKFATIPYTVSRNLFIAVLSFNFINAIFILLITPDYGVTLTGNSHILFNIAGFRLYSSTLMYILVISLKYLSLLPLTMICIFTTHPSKFAASLNQIGIPYKFAYTVSIILRYFPDIQQEFKNIANAQALRGLSFGRDEPSRIKRIRNLFNITVPLINSALVRVDKISNAMELRGFGKYRKRTWFNQTQISHSDWLTLCFATVVFVVFCVFRFYFYSGVFF</sequence>
<feature type="transmembrane region" description="Helical" evidence="6">
    <location>
        <begin position="44"/>
        <end position="61"/>
    </location>
</feature>
<dbReference type="GO" id="GO:0005886">
    <property type="term" value="C:plasma membrane"/>
    <property type="evidence" value="ECO:0007669"/>
    <property type="project" value="UniProtKB-ARBA"/>
</dbReference>
<evidence type="ECO:0000256" key="2">
    <source>
        <dbReference type="ARBA" id="ARBA00008564"/>
    </source>
</evidence>
<proteinExistence type="inferred from homology"/>
<gene>
    <name evidence="7" type="ORF">CUN60_00860</name>
</gene>
<evidence type="ECO:0000256" key="1">
    <source>
        <dbReference type="ARBA" id="ARBA00004141"/>
    </source>
</evidence>
<evidence type="ECO:0000313" key="8">
    <source>
        <dbReference type="Proteomes" id="UP000236655"/>
    </source>
</evidence>
<feature type="transmembrane region" description="Helical" evidence="6">
    <location>
        <begin position="68"/>
        <end position="87"/>
    </location>
</feature>
<keyword evidence="4 6" id="KW-1133">Transmembrane helix</keyword>
<dbReference type="PANTHER" id="PTHR33514">
    <property type="entry name" value="PROTEIN ABCI12, CHLOROPLASTIC"/>
    <property type="match status" value="1"/>
</dbReference>
<dbReference type="AlphaFoldDB" id="A0A2I7N392"/>
<reference evidence="8" key="1">
    <citation type="submission" date="2017-11" db="EMBL/GenBank/DDBJ databases">
        <authorList>
            <person name="Chan K.G."/>
            <person name="Lee L.S."/>
        </authorList>
    </citation>
    <scope>NUCLEOTIDE SEQUENCE [LARGE SCALE GENOMIC DNA]</scope>
    <source>
        <strain evidence="8">DSM 100970</strain>
    </source>
</reference>
<feature type="transmembrane region" description="Helical" evidence="6">
    <location>
        <begin position="247"/>
        <end position="267"/>
    </location>
</feature>
<comment type="subcellular location">
    <subcellularLocation>
        <location evidence="1">Membrane</location>
        <topology evidence="1">Multi-pass membrane protein</topology>
    </subcellularLocation>
</comment>
<keyword evidence="5 6" id="KW-0472">Membrane</keyword>
<dbReference type="OrthoDB" id="5431428at2"/>
<dbReference type="Proteomes" id="UP000236655">
    <property type="component" value="Chromosome"/>
</dbReference>
<organism evidence="7 8">
    <name type="scientific">Aquella oligotrophica</name>
    <dbReference type="NCBI Taxonomy" id="2067065"/>
    <lineage>
        <taxon>Bacteria</taxon>
        <taxon>Pseudomonadati</taxon>
        <taxon>Pseudomonadota</taxon>
        <taxon>Betaproteobacteria</taxon>
        <taxon>Neisseriales</taxon>
        <taxon>Neisseriaceae</taxon>
        <taxon>Aquella</taxon>
    </lineage>
</organism>
<name>A0A2I7N392_9NEIS</name>
<feature type="transmembrane region" description="Helical" evidence="6">
    <location>
        <begin position="21"/>
        <end position="38"/>
    </location>
</feature>
<comment type="similarity">
    <text evidence="2">Belongs to the CbiQ family.</text>
</comment>
<dbReference type="PANTHER" id="PTHR33514:SF1">
    <property type="entry name" value="ABC TRANSPORTER PERMEASE"/>
    <property type="match status" value="1"/>
</dbReference>
<dbReference type="RefSeq" id="WP_102950210.1">
    <property type="nucleotide sequence ID" value="NZ_CP024847.1"/>
</dbReference>
<protein>
    <submittedName>
        <fullName evidence="7">Cobalamin biosynthesis protein CbiQ</fullName>
    </submittedName>
</protein>
<dbReference type="EMBL" id="CP024847">
    <property type="protein sequence ID" value="AUR50910.1"/>
    <property type="molecule type" value="Genomic_DNA"/>
</dbReference>
<evidence type="ECO:0000256" key="3">
    <source>
        <dbReference type="ARBA" id="ARBA00022692"/>
    </source>
</evidence>
<evidence type="ECO:0000256" key="5">
    <source>
        <dbReference type="ARBA" id="ARBA00023136"/>
    </source>
</evidence>
<evidence type="ECO:0000256" key="6">
    <source>
        <dbReference type="SAM" id="Phobius"/>
    </source>
</evidence>
<dbReference type="CDD" id="cd16914">
    <property type="entry name" value="EcfT"/>
    <property type="match status" value="1"/>
</dbReference>
<evidence type="ECO:0000313" key="7">
    <source>
        <dbReference type="EMBL" id="AUR50910.1"/>
    </source>
</evidence>
<dbReference type="Pfam" id="PF02361">
    <property type="entry name" value="CbiQ"/>
    <property type="match status" value="1"/>
</dbReference>
<keyword evidence="3 6" id="KW-0812">Transmembrane</keyword>
<dbReference type="InterPro" id="IPR003339">
    <property type="entry name" value="ABC/ECF_trnsptr_transmembrane"/>
</dbReference>
<dbReference type="KEGG" id="nba:CUN60_00860"/>
<evidence type="ECO:0000256" key="4">
    <source>
        <dbReference type="ARBA" id="ARBA00022989"/>
    </source>
</evidence>
<accession>A0A2I7N392</accession>
<keyword evidence="8" id="KW-1185">Reference proteome</keyword>